<feature type="domain" description="AB hydrolase-1" evidence="1">
    <location>
        <begin position="60"/>
        <end position="286"/>
    </location>
</feature>
<protein>
    <recommendedName>
        <fullName evidence="1">AB hydrolase-1 domain-containing protein</fullName>
    </recommendedName>
</protein>
<dbReference type="Proteomes" id="UP001437256">
    <property type="component" value="Unassembled WGS sequence"/>
</dbReference>
<proteinExistence type="predicted"/>
<sequence>MSFVDVQTPSGMLKFGYTISTPSCSNAEAITPGLPTIMFFNPVYCIQATFHSQFSDPRLRRFNLVSVGLRGHIDSETTDPRVPPTYNAKDAADDAARLMNALDLPPCHMYGMASGTAIALEFAISYPEKVLSLFLVSQLCLEEIPEVTEGQMEVYERWEAAFSDSSAVDMTAAREAVFGAIQYAYSNQPSSLAKVLAEITVDVAFKSWNRDNLDVCKTMVVDFVRRRKPHSKSELSRINCPVTVVYGTNDIAYPAEYTERFVKNLEDAALDVTLVRVTGAPHFVCVDYGHIINPIMHDLVVKLHSKHESSSVPLPPIADGVKSPWDTIIREAGWGDKEEDFGDGLIIEHKGV</sequence>
<dbReference type="InterPro" id="IPR000073">
    <property type="entry name" value="AB_hydrolase_1"/>
</dbReference>
<organism evidence="2 3">
    <name type="scientific">Marasmius tenuissimus</name>
    <dbReference type="NCBI Taxonomy" id="585030"/>
    <lineage>
        <taxon>Eukaryota</taxon>
        <taxon>Fungi</taxon>
        <taxon>Dikarya</taxon>
        <taxon>Basidiomycota</taxon>
        <taxon>Agaricomycotina</taxon>
        <taxon>Agaricomycetes</taxon>
        <taxon>Agaricomycetidae</taxon>
        <taxon>Agaricales</taxon>
        <taxon>Marasmiineae</taxon>
        <taxon>Marasmiaceae</taxon>
        <taxon>Marasmius</taxon>
    </lineage>
</organism>
<dbReference type="InterPro" id="IPR029058">
    <property type="entry name" value="AB_hydrolase_fold"/>
</dbReference>
<dbReference type="PANTHER" id="PTHR43433">
    <property type="entry name" value="HYDROLASE, ALPHA/BETA FOLD FAMILY PROTEIN"/>
    <property type="match status" value="1"/>
</dbReference>
<dbReference type="EMBL" id="JBBXMP010000026">
    <property type="protein sequence ID" value="KAL0067323.1"/>
    <property type="molecule type" value="Genomic_DNA"/>
</dbReference>
<accession>A0ABR3A2R4</accession>
<gene>
    <name evidence="2" type="ORF">AAF712_005550</name>
</gene>
<reference evidence="2 3" key="1">
    <citation type="submission" date="2024-05" db="EMBL/GenBank/DDBJ databases">
        <title>A draft genome resource for the thread blight pathogen Marasmius tenuissimus strain MS-2.</title>
        <authorList>
            <person name="Yulfo-Soto G.E."/>
            <person name="Baruah I.K."/>
            <person name="Amoako-Attah I."/>
            <person name="Bukari Y."/>
            <person name="Meinhardt L.W."/>
            <person name="Bailey B.A."/>
            <person name="Cohen S.P."/>
        </authorList>
    </citation>
    <scope>NUCLEOTIDE SEQUENCE [LARGE SCALE GENOMIC DNA]</scope>
    <source>
        <strain evidence="2 3">MS-2</strain>
    </source>
</reference>
<comment type="caution">
    <text evidence="2">The sequence shown here is derived from an EMBL/GenBank/DDBJ whole genome shotgun (WGS) entry which is preliminary data.</text>
</comment>
<evidence type="ECO:0000259" key="1">
    <source>
        <dbReference type="Pfam" id="PF00561"/>
    </source>
</evidence>
<name>A0ABR3A2R4_9AGAR</name>
<dbReference type="Pfam" id="PF00561">
    <property type="entry name" value="Abhydrolase_1"/>
    <property type="match status" value="1"/>
</dbReference>
<dbReference type="Gene3D" id="3.40.50.1820">
    <property type="entry name" value="alpha/beta hydrolase"/>
    <property type="match status" value="1"/>
</dbReference>
<keyword evidence="3" id="KW-1185">Reference proteome</keyword>
<dbReference type="PANTHER" id="PTHR43433:SF5">
    <property type="entry name" value="AB HYDROLASE-1 DOMAIN-CONTAINING PROTEIN"/>
    <property type="match status" value="1"/>
</dbReference>
<evidence type="ECO:0000313" key="2">
    <source>
        <dbReference type="EMBL" id="KAL0067323.1"/>
    </source>
</evidence>
<evidence type="ECO:0000313" key="3">
    <source>
        <dbReference type="Proteomes" id="UP001437256"/>
    </source>
</evidence>
<dbReference type="InterPro" id="IPR050471">
    <property type="entry name" value="AB_hydrolase"/>
</dbReference>
<dbReference type="SUPFAM" id="SSF53474">
    <property type="entry name" value="alpha/beta-Hydrolases"/>
    <property type="match status" value="1"/>
</dbReference>